<evidence type="ECO:0000259" key="4">
    <source>
        <dbReference type="PROSITE" id="PS50822"/>
    </source>
</evidence>
<dbReference type="InterPro" id="IPR012337">
    <property type="entry name" value="RNaseH-like_sf"/>
</dbReference>
<dbReference type="Gene3D" id="2.170.260.10">
    <property type="entry name" value="paz domain"/>
    <property type="match status" value="1"/>
</dbReference>
<sequence length="907" mass="102896">MALQRQPSSGASGSAGQEAFLMQRPGFGKLGEPTIVHANHFRVRFQPTCIFHYDLTIEPEPPRGLHREILRQAEKQHRDKLQGARIAYDGQRALYTTKELPEQVDMELELMEDEEAPKRRNRRFKITLRRASRINTGLLQEYLNGTRRILPQECLQAFDIVLREAAAKNFAQRARCFFDSHFGERSIGGGIQAYSGFYQSIRPAQNGLLSLNIDIAAAPFLEPIRLDEFLAKAFCKDVRDLNQEFARQDAYGDQARAKAKKLLKGIRVETIHNRGAKRKYRIQNLSNEPLRNLRFEMDGESISVTDYFHRTYNYMIMFPGLPAIESGTKEKKRYLPMEVCKILSGQSLAKSMSEQQKKALLGVTCVPPEERKRTTVEILTQLRQHSGPIADEFGVRINSLMTEIPARILPSPSIQYFSNIVKPEPGKGSWNMQNRMMIRGCRIERWGLINFSQALNDRDVEAFFKRLPSECEKYGLKMNPMLAVAPLTELRYNVEEAIKYLNDQCISKHGKDLDLIICIMPPTNNKFIYAAVKRVCDIELGVVSQCCLSGHVKERKADYIANLLLKVNVKMGGYNAQLVDEKNRRLPLISEVPSIIIGLDVSHPRVGDDQSPSISAVAASMDWPYFSKYEAIVSTQRHREEISTELFWEREDENGGKKSGGMIRDLLLSFAEKHGAPAERIVYYRDGVSEGEFEAVLNSELEAVKKACESLGWGSRLHNDQSNEALYKRPRGAGQLPKITFIVVQKRHHTRLFPKQHRTRNGNVYPGTIIDNVICHPTHFDFYLCSHFGIKGTSRPAHYHVLRDENGFTVDQIQQLTNDLCFTYVRCTRALSIVPPCYYAHLAASRARVWLGAEGSDQGSHRDNKSIVGGSGGGSIRGMHSRAGDVAGLVRPLPPLHERIRKSMFYI</sequence>
<dbReference type="InterPro" id="IPR045246">
    <property type="entry name" value="Piwi_ago-like"/>
</dbReference>
<dbReference type="PROSITE" id="PS50821">
    <property type="entry name" value="PAZ"/>
    <property type="match status" value="1"/>
</dbReference>
<evidence type="ECO:0000313" key="5">
    <source>
        <dbReference type="EMBL" id="KAH7388484.1"/>
    </source>
</evidence>
<evidence type="ECO:0000259" key="3">
    <source>
        <dbReference type="PROSITE" id="PS50821"/>
    </source>
</evidence>
<comment type="similarity">
    <text evidence="1">Belongs to the argonaute family. Ago subfamily.</text>
</comment>
<evidence type="ECO:0000313" key="6">
    <source>
        <dbReference type="Proteomes" id="UP000825935"/>
    </source>
</evidence>
<dbReference type="EMBL" id="CM035421">
    <property type="protein sequence ID" value="KAH7388484.1"/>
    <property type="molecule type" value="Genomic_DNA"/>
</dbReference>
<dbReference type="Pfam" id="PF02171">
    <property type="entry name" value="Piwi"/>
    <property type="match status" value="1"/>
</dbReference>
<dbReference type="CDD" id="cd04657">
    <property type="entry name" value="Piwi_ago-like"/>
    <property type="match status" value="1"/>
</dbReference>
<dbReference type="Pfam" id="PF08699">
    <property type="entry name" value="ArgoL1"/>
    <property type="match status" value="1"/>
</dbReference>
<dbReference type="SMART" id="SM01163">
    <property type="entry name" value="DUF1785"/>
    <property type="match status" value="1"/>
</dbReference>
<dbReference type="CDD" id="cd02846">
    <property type="entry name" value="PAZ_argonaute_like"/>
    <property type="match status" value="1"/>
</dbReference>
<dbReference type="SMART" id="SM00949">
    <property type="entry name" value="PAZ"/>
    <property type="match status" value="1"/>
</dbReference>
<name>A0A8T2T4Q9_CERRI</name>
<dbReference type="InterPro" id="IPR032474">
    <property type="entry name" value="Argonaute_N"/>
</dbReference>
<dbReference type="Pfam" id="PF16487">
    <property type="entry name" value="ArgoMid"/>
    <property type="match status" value="1"/>
</dbReference>
<keyword evidence="6" id="KW-1185">Reference proteome</keyword>
<gene>
    <name evidence="5" type="ORF">KP509_16G078000</name>
</gene>
<dbReference type="InterPro" id="IPR003165">
    <property type="entry name" value="Piwi"/>
</dbReference>
<dbReference type="InterPro" id="IPR036085">
    <property type="entry name" value="PAZ_dom_sf"/>
</dbReference>
<organism evidence="5 6">
    <name type="scientific">Ceratopteris richardii</name>
    <name type="common">Triangle waterfern</name>
    <dbReference type="NCBI Taxonomy" id="49495"/>
    <lineage>
        <taxon>Eukaryota</taxon>
        <taxon>Viridiplantae</taxon>
        <taxon>Streptophyta</taxon>
        <taxon>Embryophyta</taxon>
        <taxon>Tracheophyta</taxon>
        <taxon>Polypodiopsida</taxon>
        <taxon>Polypodiidae</taxon>
        <taxon>Polypodiales</taxon>
        <taxon>Pteridineae</taxon>
        <taxon>Pteridaceae</taxon>
        <taxon>Parkerioideae</taxon>
        <taxon>Ceratopteris</taxon>
    </lineage>
</organism>
<dbReference type="OrthoDB" id="10252740at2759"/>
<dbReference type="Pfam" id="PF16486">
    <property type="entry name" value="ArgoN"/>
    <property type="match status" value="1"/>
</dbReference>
<dbReference type="GO" id="GO:0031047">
    <property type="term" value="P:regulatory ncRNA-mediated gene silencing"/>
    <property type="evidence" value="ECO:0007669"/>
    <property type="project" value="UniProtKB-KW"/>
</dbReference>
<dbReference type="SUPFAM" id="SSF101690">
    <property type="entry name" value="PAZ domain"/>
    <property type="match status" value="1"/>
</dbReference>
<dbReference type="SUPFAM" id="SSF53098">
    <property type="entry name" value="Ribonuclease H-like"/>
    <property type="match status" value="1"/>
</dbReference>
<reference evidence="5" key="1">
    <citation type="submission" date="2021-08" db="EMBL/GenBank/DDBJ databases">
        <title>WGS assembly of Ceratopteris richardii.</title>
        <authorList>
            <person name="Marchant D.B."/>
            <person name="Chen G."/>
            <person name="Jenkins J."/>
            <person name="Shu S."/>
            <person name="Leebens-Mack J."/>
            <person name="Grimwood J."/>
            <person name="Schmutz J."/>
            <person name="Soltis P."/>
            <person name="Soltis D."/>
            <person name="Chen Z.-H."/>
        </authorList>
    </citation>
    <scope>NUCLEOTIDE SEQUENCE</scope>
    <source>
        <strain evidence="5">Whitten #5841</strain>
        <tissue evidence="5">Leaf</tissue>
    </source>
</reference>
<dbReference type="InterPro" id="IPR032472">
    <property type="entry name" value="ArgoL2"/>
</dbReference>
<dbReference type="Pfam" id="PF16488">
    <property type="entry name" value="ArgoL2"/>
    <property type="match status" value="1"/>
</dbReference>
<dbReference type="Proteomes" id="UP000825935">
    <property type="component" value="Chromosome 16"/>
</dbReference>
<dbReference type="InterPro" id="IPR036397">
    <property type="entry name" value="RNaseH_sf"/>
</dbReference>
<evidence type="ECO:0000256" key="2">
    <source>
        <dbReference type="ARBA" id="ARBA00023158"/>
    </source>
</evidence>
<dbReference type="Pfam" id="PF02170">
    <property type="entry name" value="PAZ"/>
    <property type="match status" value="1"/>
</dbReference>
<protein>
    <recommendedName>
        <fullName evidence="7">Protein argonaute 5</fullName>
    </recommendedName>
</protein>
<dbReference type="InterPro" id="IPR032473">
    <property type="entry name" value="Argonaute_Mid_dom"/>
</dbReference>
<dbReference type="SMART" id="SM00950">
    <property type="entry name" value="Piwi"/>
    <property type="match status" value="1"/>
</dbReference>
<dbReference type="InterPro" id="IPR014811">
    <property type="entry name" value="ArgoL1"/>
</dbReference>
<dbReference type="PANTHER" id="PTHR22891">
    <property type="entry name" value="EUKARYOTIC TRANSLATION INITIATION FACTOR 2C"/>
    <property type="match status" value="1"/>
</dbReference>
<evidence type="ECO:0008006" key="7">
    <source>
        <dbReference type="Google" id="ProtNLM"/>
    </source>
</evidence>
<dbReference type="PROSITE" id="PS50822">
    <property type="entry name" value="PIWI"/>
    <property type="match status" value="1"/>
</dbReference>
<feature type="domain" description="Piwi" evidence="4">
    <location>
        <begin position="515"/>
        <end position="852"/>
    </location>
</feature>
<feature type="domain" description="PAZ" evidence="3">
    <location>
        <begin position="237"/>
        <end position="344"/>
    </location>
</feature>
<keyword evidence="2" id="KW-0943">RNA-mediated gene silencing</keyword>
<dbReference type="Gene3D" id="3.30.420.10">
    <property type="entry name" value="Ribonuclease H-like superfamily/Ribonuclease H"/>
    <property type="match status" value="1"/>
</dbReference>
<dbReference type="Gene3D" id="3.40.50.2300">
    <property type="match status" value="1"/>
</dbReference>
<evidence type="ECO:0000256" key="1">
    <source>
        <dbReference type="ARBA" id="ARBA00008201"/>
    </source>
</evidence>
<dbReference type="InterPro" id="IPR003100">
    <property type="entry name" value="PAZ_dom"/>
</dbReference>
<accession>A0A8T2T4Q9</accession>
<dbReference type="OMA" id="ACFRARF"/>
<proteinExistence type="inferred from homology"/>
<dbReference type="GO" id="GO:0003723">
    <property type="term" value="F:RNA binding"/>
    <property type="evidence" value="ECO:0007669"/>
    <property type="project" value="InterPro"/>
</dbReference>
<comment type="caution">
    <text evidence="5">The sequence shown here is derived from an EMBL/GenBank/DDBJ whole genome shotgun (WGS) entry which is preliminary data.</text>
</comment>
<dbReference type="AlphaFoldDB" id="A0A8T2T4Q9"/>